<dbReference type="Pfam" id="PF02311">
    <property type="entry name" value="AraC_binding"/>
    <property type="match status" value="1"/>
</dbReference>
<comment type="caution">
    <text evidence="5">The sequence shown here is derived from an EMBL/GenBank/DDBJ whole genome shotgun (WGS) entry which is preliminary data.</text>
</comment>
<sequence length="290" mass="32967">MDCLQLLIPPLPQFLTAGHSVWSPGMRHFPRTFDVYDLLIVCSGTLYMSEEGKEYEIPGGSMLLLEPGCAHRGYRSCEEPTEIYWVHFAHTPPVQRLAEKSVAWSAMVRQGTDSDQRPVEQYLYLPKYGSADLKPLLPLLEELLRMRRSLTMEHAIDLHVQLGKLLSQLQAGLRGSRQGSRSLAVADQVKRYLEARLAEPYRAECMAETLHFDVDYAARCLRKHTGLSPLQYHHVIRVEEAKRLLRYTGLPVRDVAAQVGYADYNYFIRLFRKTAGASPGAYRHSATGYV</sequence>
<gene>
    <name evidence="5" type="primary">rhaR_84</name>
    <name evidence="5" type="ORF">PAESOLCIP111_06188</name>
</gene>
<evidence type="ECO:0000313" key="6">
    <source>
        <dbReference type="Proteomes" id="UP000693672"/>
    </source>
</evidence>
<keyword evidence="3" id="KW-0804">Transcription</keyword>
<dbReference type="RefSeq" id="WP_218095850.1">
    <property type="nucleotide sequence ID" value="NZ_CAJVAS010000056.1"/>
</dbReference>
<dbReference type="SMART" id="SM00342">
    <property type="entry name" value="HTH_ARAC"/>
    <property type="match status" value="1"/>
</dbReference>
<proteinExistence type="predicted"/>
<evidence type="ECO:0000256" key="2">
    <source>
        <dbReference type="ARBA" id="ARBA00023125"/>
    </source>
</evidence>
<accession>A0A916K7U1</accession>
<dbReference type="InterPro" id="IPR018062">
    <property type="entry name" value="HTH_AraC-typ_CS"/>
</dbReference>
<dbReference type="GO" id="GO:0003700">
    <property type="term" value="F:DNA-binding transcription factor activity"/>
    <property type="evidence" value="ECO:0007669"/>
    <property type="project" value="InterPro"/>
</dbReference>
<keyword evidence="2" id="KW-0238">DNA-binding</keyword>
<reference evidence="5" key="1">
    <citation type="submission" date="2021-06" db="EMBL/GenBank/DDBJ databases">
        <authorList>
            <person name="Criscuolo A."/>
        </authorList>
    </citation>
    <scope>NUCLEOTIDE SEQUENCE</scope>
    <source>
        <strain evidence="5">CIP111600</strain>
    </source>
</reference>
<dbReference type="AlphaFoldDB" id="A0A916K7U1"/>
<dbReference type="PANTHER" id="PTHR43280">
    <property type="entry name" value="ARAC-FAMILY TRANSCRIPTIONAL REGULATOR"/>
    <property type="match status" value="1"/>
</dbReference>
<dbReference type="InterPro" id="IPR018060">
    <property type="entry name" value="HTH_AraC"/>
</dbReference>
<dbReference type="EMBL" id="CAJVAS010000056">
    <property type="protein sequence ID" value="CAG7650847.1"/>
    <property type="molecule type" value="Genomic_DNA"/>
</dbReference>
<dbReference type="PANTHER" id="PTHR43280:SF30">
    <property type="entry name" value="MMSAB OPERON REGULATORY PROTEIN"/>
    <property type="match status" value="1"/>
</dbReference>
<protein>
    <submittedName>
        <fullName evidence="5">HTH-type transcriptional activator RhaR</fullName>
    </submittedName>
</protein>
<keyword evidence="1" id="KW-0805">Transcription regulation</keyword>
<name>A0A916K7U1_9BACL</name>
<dbReference type="GO" id="GO:0043565">
    <property type="term" value="F:sequence-specific DNA binding"/>
    <property type="evidence" value="ECO:0007669"/>
    <property type="project" value="InterPro"/>
</dbReference>
<evidence type="ECO:0000259" key="4">
    <source>
        <dbReference type="PROSITE" id="PS01124"/>
    </source>
</evidence>
<evidence type="ECO:0000256" key="1">
    <source>
        <dbReference type="ARBA" id="ARBA00023015"/>
    </source>
</evidence>
<keyword evidence="6" id="KW-1185">Reference proteome</keyword>
<feature type="domain" description="HTH araC/xylS-type" evidence="4">
    <location>
        <begin position="187"/>
        <end position="285"/>
    </location>
</feature>
<organism evidence="5 6">
    <name type="scientific">Paenibacillus solanacearum</name>
    <dbReference type="NCBI Taxonomy" id="2048548"/>
    <lineage>
        <taxon>Bacteria</taxon>
        <taxon>Bacillati</taxon>
        <taxon>Bacillota</taxon>
        <taxon>Bacilli</taxon>
        <taxon>Bacillales</taxon>
        <taxon>Paenibacillaceae</taxon>
        <taxon>Paenibacillus</taxon>
    </lineage>
</organism>
<dbReference type="PROSITE" id="PS00041">
    <property type="entry name" value="HTH_ARAC_FAMILY_1"/>
    <property type="match status" value="1"/>
</dbReference>
<dbReference type="Proteomes" id="UP000693672">
    <property type="component" value="Unassembled WGS sequence"/>
</dbReference>
<evidence type="ECO:0000256" key="3">
    <source>
        <dbReference type="ARBA" id="ARBA00023163"/>
    </source>
</evidence>
<evidence type="ECO:0000313" key="5">
    <source>
        <dbReference type="EMBL" id="CAG7650847.1"/>
    </source>
</evidence>
<dbReference type="PROSITE" id="PS01124">
    <property type="entry name" value="HTH_ARAC_FAMILY_2"/>
    <property type="match status" value="1"/>
</dbReference>
<dbReference type="InterPro" id="IPR003313">
    <property type="entry name" value="AraC-bd"/>
</dbReference>
<dbReference type="Pfam" id="PF12833">
    <property type="entry name" value="HTH_18"/>
    <property type="match status" value="1"/>
</dbReference>